<organism evidence="3 4">
    <name type="scientific">Zostera marina</name>
    <name type="common">Eelgrass</name>
    <dbReference type="NCBI Taxonomy" id="29655"/>
    <lineage>
        <taxon>Eukaryota</taxon>
        <taxon>Viridiplantae</taxon>
        <taxon>Streptophyta</taxon>
        <taxon>Embryophyta</taxon>
        <taxon>Tracheophyta</taxon>
        <taxon>Spermatophyta</taxon>
        <taxon>Magnoliopsida</taxon>
        <taxon>Liliopsida</taxon>
        <taxon>Zosteraceae</taxon>
        <taxon>Zostera</taxon>
    </lineage>
</organism>
<dbReference type="PANTHER" id="PTHR45952:SF2">
    <property type="entry name" value="OS04G0679400 PROTEIN"/>
    <property type="match status" value="1"/>
</dbReference>
<dbReference type="SMART" id="SM01172">
    <property type="entry name" value="DUF3700"/>
    <property type="match status" value="1"/>
</dbReference>
<dbReference type="Gene3D" id="3.60.20.10">
    <property type="entry name" value="Glutamine Phosphoribosylpyrophosphate, subunit 1, domain 1"/>
    <property type="match status" value="1"/>
</dbReference>
<dbReference type="OrthoDB" id="2019121at2759"/>
<reference evidence="4" key="1">
    <citation type="journal article" date="2016" name="Nature">
        <title>The genome of the seagrass Zostera marina reveals angiosperm adaptation to the sea.</title>
        <authorList>
            <person name="Olsen J.L."/>
            <person name="Rouze P."/>
            <person name="Verhelst B."/>
            <person name="Lin Y.-C."/>
            <person name="Bayer T."/>
            <person name="Collen J."/>
            <person name="Dattolo E."/>
            <person name="De Paoli E."/>
            <person name="Dittami S."/>
            <person name="Maumus F."/>
            <person name="Michel G."/>
            <person name="Kersting A."/>
            <person name="Lauritano C."/>
            <person name="Lohaus R."/>
            <person name="Toepel M."/>
            <person name="Tonon T."/>
            <person name="Vanneste K."/>
            <person name="Amirebrahimi M."/>
            <person name="Brakel J."/>
            <person name="Bostroem C."/>
            <person name="Chovatia M."/>
            <person name="Grimwood J."/>
            <person name="Jenkins J.W."/>
            <person name="Jueterbock A."/>
            <person name="Mraz A."/>
            <person name="Stam W.T."/>
            <person name="Tice H."/>
            <person name="Bornberg-Bauer E."/>
            <person name="Green P.J."/>
            <person name="Pearson G.A."/>
            <person name="Procaccini G."/>
            <person name="Duarte C.M."/>
            <person name="Schmutz J."/>
            <person name="Reusch T.B.H."/>
            <person name="Van de Peer Y."/>
        </authorList>
    </citation>
    <scope>NUCLEOTIDE SEQUENCE [LARGE SCALE GENOMIC DNA]</scope>
    <source>
        <strain evidence="4">cv. Finnish</strain>
    </source>
</reference>
<evidence type="ECO:0000259" key="2">
    <source>
        <dbReference type="SMART" id="SM01172"/>
    </source>
</evidence>
<evidence type="ECO:0000256" key="1">
    <source>
        <dbReference type="SAM" id="MobiDB-lite"/>
    </source>
</evidence>
<feature type="domain" description="DUF3700" evidence="2">
    <location>
        <begin position="2"/>
        <end position="230"/>
    </location>
</feature>
<sequence>MLAIFHKSVAHPPAELNSPDSNLADKEPKNPDEILKDFHSTHLENSFSANFAQGASLACVPSERQITSRRILFCSFDDVHCMFLGCVDNLSSLIKRYGLCQRDNEALLVIEAYRTLRDRAPYPADQVVKDLDGSFGFVVYDNKTSTVFCAKSSDGLVPVYWGIAADGSVVFSNELETLKGSCGKSFGTFPSGCMFHSESGLRSFEHPMNKMKPMPRVDSDGVMCGSNFNVDYFTRVNTMPRVGSAADWTVWEA</sequence>
<dbReference type="InterPro" id="IPR029055">
    <property type="entry name" value="Ntn_hydrolases_N"/>
</dbReference>
<gene>
    <name evidence="3" type="ORF">ZOSMA_53G00630</name>
</gene>
<evidence type="ECO:0000313" key="4">
    <source>
        <dbReference type="Proteomes" id="UP000036987"/>
    </source>
</evidence>
<comment type="caution">
    <text evidence="3">The sequence shown here is derived from an EMBL/GenBank/DDBJ whole genome shotgun (WGS) entry which is preliminary data.</text>
</comment>
<accession>A0A0K9NWW8</accession>
<dbReference type="InterPro" id="IPR024286">
    <property type="entry name" value="DUF3700"/>
</dbReference>
<feature type="region of interest" description="Disordered" evidence="1">
    <location>
        <begin position="12"/>
        <end position="31"/>
    </location>
</feature>
<name>A0A0K9NWW8_ZOSMR</name>
<dbReference type="EMBL" id="LFYR01001508">
    <property type="protein sequence ID" value="KMZ61276.1"/>
    <property type="molecule type" value="Genomic_DNA"/>
</dbReference>
<proteinExistence type="predicted"/>
<dbReference type="AlphaFoldDB" id="A0A0K9NWW8"/>
<evidence type="ECO:0000313" key="3">
    <source>
        <dbReference type="EMBL" id="KMZ61276.1"/>
    </source>
</evidence>
<dbReference type="PANTHER" id="PTHR45952">
    <property type="entry name" value="ALUMINUM INDUCED PROTEIN WITH YGL AND LRDR MOTIFS"/>
    <property type="match status" value="1"/>
</dbReference>
<dbReference type="Proteomes" id="UP000036987">
    <property type="component" value="Unassembled WGS sequence"/>
</dbReference>
<protein>
    <submittedName>
        <fullName evidence="3">Aluminum-induced protein</fullName>
    </submittedName>
</protein>
<dbReference type="OMA" id="CLFMGSL"/>
<dbReference type="InterPro" id="IPR044828">
    <property type="entry name" value="TSJT1-like"/>
</dbReference>
<dbReference type="SUPFAM" id="SSF56235">
    <property type="entry name" value="N-terminal nucleophile aminohydrolases (Ntn hydrolases)"/>
    <property type="match status" value="1"/>
</dbReference>
<dbReference type="Pfam" id="PF12481">
    <property type="entry name" value="DUF3700"/>
    <property type="match status" value="1"/>
</dbReference>
<dbReference type="STRING" id="29655.A0A0K9NWW8"/>
<keyword evidence="4" id="KW-1185">Reference proteome</keyword>